<evidence type="ECO:0000256" key="4">
    <source>
        <dbReference type="ARBA" id="ARBA00022989"/>
    </source>
</evidence>
<feature type="transmembrane region" description="Helical" evidence="6">
    <location>
        <begin position="146"/>
        <end position="166"/>
    </location>
</feature>
<feature type="transmembrane region" description="Helical" evidence="6">
    <location>
        <begin position="48"/>
        <end position="68"/>
    </location>
</feature>
<dbReference type="InterPro" id="IPR016174">
    <property type="entry name" value="Di-haem_cyt_TM"/>
</dbReference>
<evidence type="ECO:0000313" key="8">
    <source>
        <dbReference type="EMBL" id="QIR13714.1"/>
    </source>
</evidence>
<feature type="domain" description="Cytochrome b561 bacterial/Ni-hydrogenase" evidence="7">
    <location>
        <begin position="11"/>
        <end position="165"/>
    </location>
</feature>
<keyword evidence="5 6" id="KW-0472">Membrane</keyword>
<comment type="subcellular location">
    <subcellularLocation>
        <location evidence="1">Cell membrane</location>
        <topology evidence="1">Multi-pass membrane protein</topology>
    </subcellularLocation>
</comment>
<keyword evidence="9" id="KW-1185">Reference proteome</keyword>
<sequence length="171" mass="19069">MGLKQVGQAISSFLHALVLLFCVTLVCTSPWIVIGRQLRTNASFWDQFHVYGGLFTALLAMLFTLKVCAKGQWRLFFPWLIFDFSQLISDIKGLAKGRLPVSGGKGLISIIEGLGVILLLLVCVTGLVWFLVAPSDAITWRDYHKVFAQGFIGFLVLHALLALLHIRDFFD</sequence>
<dbReference type="InterPro" id="IPR011577">
    <property type="entry name" value="Cyt_b561_bac/Ni-Hgenase"/>
</dbReference>
<evidence type="ECO:0000256" key="2">
    <source>
        <dbReference type="ARBA" id="ARBA00022475"/>
    </source>
</evidence>
<keyword evidence="3 6" id="KW-0812">Transmembrane</keyword>
<dbReference type="GO" id="GO:0005886">
    <property type="term" value="C:plasma membrane"/>
    <property type="evidence" value="ECO:0007669"/>
    <property type="project" value="UniProtKB-SubCell"/>
</dbReference>
<gene>
    <name evidence="8" type="ORF">HBH39_03670</name>
</gene>
<name>A0A6G9QGP2_9GAMM</name>
<evidence type="ECO:0000313" key="9">
    <source>
        <dbReference type="Proteomes" id="UP000502608"/>
    </source>
</evidence>
<evidence type="ECO:0000256" key="1">
    <source>
        <dbReference type="ARBA" id="ARBA00004651"/>
    </source>
</evidence>
<dbReference type="SUPFAM" id="SSF81342">
    <property type="entry name" value="Transmembrane di-heme cytochromes"/>
    <property type="match status" value="1"/>
</dbReference>
<proteinExistence type="predicted"/>
<dbReference type="EMBL" id="CP050313">
    <property type="protein sequence ID" value="QIR13714.1"/>
    <property type="molecule type" value="Genomic_DNA"/>
</dbReference>
<dbReference type="RefSeq" id="WP_167675723.1">
    <property type="nucleotide sequence ID" value="NZ_CP050313.1"/>
</dbReference>
<keyword evidence="4 6" id="KW-1133">Transmembrane helix</keyword>
<evidence type="ECO:0000256" key="5">
    <source>
        <dbReference type="ARBA" id="ARBA00023136"/>
    </source>
</evidence>
<reference evidence="8 9" key="1">
    <citation type="submission" date="2020-03" db="EMBL/GenBank/DDBJ databases">
        <title>Complete genome sequence of Shewanella sp.</title>
        <authorList>
            <person name="Kim Y.-S."/>
            <person name="Kim S.-J."/>
            <person name="Jung H.-K."/>
            <person name="Kim K.-H."/>
        </authorList>
    </citation>
    <scope>NUCLEOTIDE SEQUENCE [LARGE SCALE GENOMIC DNA]</scope>
    <source>
        <strain evidence="8 9">PN3F2</strain>
    </source>
</reference>
<evidence type="ECO:0000256" key="6">
    <source>
        <dbReference type="SAM" id="Phobius"/>
    </source>
</evidence>
<dbReference type="GO" id="GO:0009055">
    <property type="term" value="F:electron transfer activity"/>
    <property type="evidence" value="ECO:0007669"/>
    <property type="project" value="InterPro"/>
</dbReference>
<accession>A0A6G9QGP2</accession>
<feature type="transmembrane region" description="Helical" evidence="6">
    <location>
        <begin position="12"/>
        <end position="33"/>
    </location>
</feature>
<dbReference type="GO" id="GO:0022904">
    <property type="term" value="P:respiratory electron transport chain"/>
    <property type="evidence" value="ECO:0007669"/>
    <property type="project" value="InterPro"/>
</dbReference>
<keyword evidence="2" id="KW-1003">Cell membrane</keyword>
<evidence type="ECO:0000256" key="3">
    <source>
        <dbReference type="ARBA" id="ARBA00022692"/>
    </source>
</evidence>
<evidence type="ECO:0000259" key="7">
    <source>
        <dbReference type="Pfam" id="PF01292"/>
    </source>
</evidence>
<organism evidence="8 9">
    <name type="scientific">Shewanella aestuarii</name>
    <dbReference type="NCBI Taxonomy" id="1028752"/>
    <lineage>
        <taxon>Bacteria</taxon>
        <taxon>Pseudomonadati</taxon>
        <taxon>Pseudomonadota</taxon>
        <taxon>Gammaproteobacteria</taxon>
        <taxon>Alteromonadales</taxon>
        <taxon>Shewanellaceae</taxon>
        <taxon>Shewanella</taxon>
    </lineage>
</organism>
<feature type="transmembrane region" description="Helical" evidence="6">
    <location>
        <begin position="107"/>
        <end position="134"/>
    </location>
</feature>
<dbReference type="KEGG" id="saes:HBH39_03670"/>
<protein>
    <submittedName>
        <fullName evidence="8">Cytochrome b/b6 domain-containing protein</fullName>
    </submittedName>
</protein>
<dbReference type="Pfam" id="PF01292">
    <property type="entry name" value="Ni_hydr_CYTB"/>
    <property type="match status" value="1"/>
</dbReference>
<dbReference type="AlphaFoldDB" id="A0A6G9QGP2"/>
<dbReference type="Proteomes" id="UP000502608">
    <property type="component" value="Chromosome"/>
</dbReference>